<evidence type="ECO:0000313" key="6">
    <source>
        <dbReference type="Proteomes" id="UP000076761"/>
    </source>
</evidence>
<evidence type="ECO:0008006" key="7">
    <source>
        <dbReference type="Google" id="ProtNLM"/>
    </source>
</evidence>
<dbReference type="Proteomes" id="UP000076761">
    <property type="component" value="Unassembled WGS sequence"/>
</dbReference>
<dbReference type="CDD" id="cd07730">
    <property type="entry name" value="metallo-hydrolase-like_MBL-fold"/>
    <property type="match status" value="1"/>
</dbReference>
<name>A0A165PVI7_9AGAM</name>
<keyword evidence="3" id="KW-0378">Hydrolase</keyword>
<dbReference type="GO" id="GO:0046872">
    <property type="term" value="F:metal ion binding"/>
    <property type="evidence" value="ECO:0007669"/>
    <property type="project" value="UniProtKB-KW"/>
</dbReference>
<comment type="similarity">
    <text evidence="1">Belongs to the metallo-beta-lactamase superfamily.</text>
</comment>
<keyword evidence="6" id="KW-1185">Reference proteome</keyword>
<dbReference type="InterPro" id="IPR051013">
    <property type="entry name" value="MBL_superfamily_lactonases"/>
</dbReference>
<evidence type="ECO:0000256" key="2">
    <source>
        <dbReference type="ARBA" id="ARBA00022723"/>
    </source>
</evidence>
<dbReference type="EMBL" id="KV425605">
    <property type="protein sequence ID" value="KZT21550.1"/>
    <property type="molecule type" value="Genomic_DNA"/>
</dbReference>
<dbReference type="STRING" id="1314782.A0A165PVI7"/>
<reference evidence="5 6" key="1">
    <citation type="journal article" date="2016" name="Mol. Biol. Evol.">
        <title>Comparative Genomics of Early-Diverging Mushroom-Forming Fungi Provides Insights into the Origins of Lignocellulose Decay Capabilities.</title>
        <authorList>
            <person name="Nagy L.G."/>
            <person name="Riley R."/>
            <person name="Tritt A."/>
            <person name="Adam C."/>
            <person name="Daum C."/>
            <person name="Floudas D."/>
            <person name="Sun H."/>
            <person name="Yadav J.S."/>
            <person name="Pangilinan J."/>
            <person name="Larsson K.H."/>
            <person name="Matsuura K."/>
            <person name="Barry K."/>
            <person name="Labutti K."/>
            <person name="Kuo R."/>
            <person name="Ohm R.A."/>
            <person name="Bhattacharya S.S."/>
            <person name="Shirouzu T."/>
            <person name="Yoshinaga Y."/>
            <person name="Martin F.M."/>
            <person name="Grigoriev I.V."/>
            <person name="Hibbett D.S."/>
        </authorList>
    </citation>
    <scope>NUCLEOTIDE SEQUENCE [LARGE SCALE GENOMIC DNA]</scope>
    <source>
        <strain evidence="5 6">HHB14362 ss-1</strain>
    </source>
</reference>
<keyword evidence="4" id="KW-0862">Zinc</keyword>
<dbReference type="AlphaFoldDB" id="A0A165PVI7"/>
<dbReference type="SUPFAM" id="SSF56281">
    <property type="entry name" value="Metallo-hydrolase/oxidoreductase"/>
    <property type="match status" value="2"/>
</dbReference>
<dbReference type="PANTHER" id="PTHR42978:SF5">
    <property type="entry name" value="METALLO-BETA-LACTAMASE DOMAIN-CONTAINING PROTEIN"/>
    <property type="match status" value="1"/>
</dbReference>
<evidence type="ECO:0000256" key="3">
    <source>
        <dbReference type="ARBA" id="ARBA00022801"/>
    </source>
</evidence>
<keyword evidence="2" id="KW-0479">Metal-binding</keyword>
<organism evidence="5 6">
    <name type="scientific">Neolentinus lepideus HHB14362 ss-1</name>
    <dbReference type="NCBI Taxonomy" id="1314782"/>
    <lineage>
        <taxon>Eukaryota</taxon>
        <taxon>Fungi</taxon>
        <taxon>Dikarya</taxon>
        <taxon>Basidiomycota</taxon>
        <taxon>Agaricomycotina</taxon>
        <taxon>Agaricomycetes</taxon>
        <taxon>Gloeophyllales</taxon>
        <taxon>Gloeophyllaceae</taxon>
        <taxon>Neolentinus</taxon>
    </lineage>
</organism>
<proteinExistence type="inferred from homology"/>
<dbReference type="OrthoDB" id="10250730at2759"/>
<dbReference type="PANTHER" id="PTHR42978">
    <property type="entry name" value="QUORUM-QUENCHING LACTONASE YTNP-RELATED-RELATED"/>
    <property type="match status" value="1"/>
</dbReference>
<evidence type="ECO:0000256" key="4">
    <source>
        <dbReference type="ARBA" id="ARBA00022833"/>
    </source>
</evidence>
<accession>A0A165PVI7</accession>
<dbReference type="GO" id="GO:0016787">
    <property type="term" value="F:hydrolase activity"/>
    <property type="evidence" value="ECO:0007669"/>
    <property type="project" value="UniProtKB-KW"/>
</dbReference>
<sequence>MSADTVTLPPSTATVSVSILNVARLDCPAVALVHPVLPGHERLVVPVFAFLIEHGKNEKARREMFNLGVRKDPEGFAPAVRNMLQRGAFGMHVEANVATLLAEGGVKLESVDAIIWSISQWLTYSPSTGDPSTFPSSTELVIGPGTKDAFFPPYPKNPDSTLLASDFQGRKVTELTTEDFTLSIGGFAAYDYFGDGSFYLLDTPGHCPGHITALARVTPTSFIFMGGDTCHHPGQFRPSTHMPCPCSRLSSISHEHFPHVASSTSTGTPLAIPLLTVPFSPPSVYTDPVRAVESIARLSAFDAHPDVLVLLAHDRTVEDVVRYFPEKADKWKENGWKEKRWAFLERGGRAWRFSPA</sequence>
<gene>
    <name evidence="5" type="ORF">NEOLEDRAFT_1222530</name>
</gene>
<evidence type="ECO:0000313" key="5">
    <source>
        <dbReference type="EMBL" id="KZT21550.1"/>
    </source>
</evidence>
<protein>
    <recommendedName>
        <fullName evidence="7">Metallo-beta-lactamase domain-containing protein</fullName>
    </recommendedName>
</protein>
<dbReference type="InParanoid" id="A0A165PVI7"/>
<dbReference type="InterPro" id="IPR036866">
    <property type="entry name" value="RibonucZ/Hydroxyglut_hydro"/>
</dbReference>
<dbReference type="Gene3D" id="3.60.15.10">
    <property type="entry name" value="Ribonuclease Z/Hydroxyacylglutathione hydrolase-like"/>
    <property type="match status" value="1"/>
</dbReference>
<evidence type="ECO:0000256" key="1">
    <source>
        <dbReference type="ARBA" id="ARBA00007749"/>
    </source>
</evidence>